<reference evidence="3" key="3">
    <citation type="submission" date="2025-09" db="UniProtKB">
        <authorList>
            <consortium name="Ensembl"/>
        </authorList>
    </citation>
    <scope>IDENTIFICATION</scope>
</reference>
<dbReference type="InterPro" id="IPR006600">
    <property type="entry name" value="HTH_CenpB_DNA-bd_dom"/>
</dbReference>
<dbReference type="eggNOG" id="KOG3105">
    <property type="taxonomic scope" value="Eukaryota"/>
</dbReference>
<dbReference type="Ensembl" id="ENSLACT00000005199.1">
    <property type="protein sequence ID" value="ENSLACP00000005153.1"/>
    <property type="gene ID" value="ENSLACG00000004580.1"/>
</dbReference>
<dbReference type="InterPro" id="IPR009057">
    <property type="entry name" value="Homeodomain-like_sf"/>
</dbReference>
<evidence type="ECO:0000313" key="4">
    <source>
        <dbReference type="Proteomes" id="UP000008672"/>
    </source>
</evidence>
<dbReference type="Pfam" id="PF03221">
    <property type="entry name" value="HTH_Tnp_Tc5"/>
    <property type="match status" value="1"/>
</dbReference>
<dbReference type="PANTHER" id="PTHR19303:SF74">
    <property type="entry name" value="POGO TRANSPOSABLE ELEMENT WITH KRAB DOMAIN"/>
    <property type="match status" value="1"/>
</dbReference>
<dbReference type="InterPro" id="IPR018586">
    <property type="entry name" value="Brinker_DNA-bd"/>
</dbReference>
<dbReference type="InterPro" id="IPR050863">
    <property type="entry name" value="CenT-Element_Derived"/>
</dbReference>
<dbReference type="PANTHER" id="PTHR19303">
    <property type="entry name" value="TRANSPOSON"/>
    <property type="match status" value="1"/>
</dbReference>
<dbReference type="InParanoid" id="H3A682"/>
<organism evidence="3 4">
    <name type="scientific">Latimeria chalumnae</name>
    <name type="common">Coelacanth</name>
    <dbReference type="NCBI Taxonomy" id="7897"/>
    <lineage>
        <taxon>Eukaryota</taxon>
        <taxon>Metazoa</taxon>
        <taxon>Chordata</taxon>
        <taxon>Craniata</taxon>
        <taxon>Vertebrata</taxon>
        <taxon>Euteleostomi</taxon>
        <taxon>Coelacanthiformes</taxon>
        <taxon>Coelacanthidae</taxon>
        <taxon>Latimeria</taxon>
    </lineage>
</organism>
<accession>H3A682</accession>
<dbReference type="GeneTree" id="ENSGT00440000039028"/>
<dbReference type="Proteomes" id="UP000008672">
    <property type="component" value="Unassembled WGS sequence"/>
</dbReference>
<reference evidence="3" key="2">
    <citation type="submission" date="2025-08" db="UniProtKB">
        <authorList>
            <consortium name="Ensembl"/>
        </authorList>
    </citation>
    <scope>IDENTIFICATION</scope>
</reference>
<dbReference type="GO" id="GO:0003677">
    <property type="term" value="F:DNA binding"/>
    <property type="evidence" value="ECO:0007669"/>
    <property type="project" value="UniProtKB-KW"/>
</dbReference>
<dbReference type="AlphaFoldDB" id="H3A682"/>
<keyword evidence="4" id="KW-1185">Reference proteome</keyword>
<evidence type="ECO:0000259" key="2">
    <source>
        <dbReference type="PROSITE" id="PS51253"/>
    </source>
</evidence>
<protein>
    <recommendedName>
        <fullName evidence="2">HTH CENPB-type domain-containing protein</fullName>
    </recommendedName>
</protein>
<dbReference type="SUPFAM" id="SSF46689">
    <property type="entry name" value="Homeodomain-like"/>
    <property type="match status" value="1"/>
</dbReference>
<evidence type="ECO:0000313" key="3">
    <source>
        <dbReference type="Ensembl" id="ENSLACP00000005153.1"/>
    </source>
</evidence>
<keyword evidence="1" id="KW-0238">DNA-binding</keyword>
<dbReference type="Gene3D" id="1.10.10.60">
    <property type="entry name" value="Homeodomain-like"/>
    <property type="match status" value="2"/>
</dbReference>
<dbReference type="OMA" id="MRAPPMD"/>
<dbReference type="Pfam" id="PF03184">
    <property type="entry name" value="DDE_1"/>
    <property type="match status" value="1"/>
</dbReference>
<dbReference type="EMBL" id="AFYH01102354">
    <property type="status" value="NOT_ANNOTATED_CDS"/>
    <property type="molecule type" value="Genomic_DNA"/>
</dbReference>
<dbReference type="InterPro" id="IPR004875">
    <property type="entry name" value="DDE_SF_endonuclease_dom"/>
</dbReference>
<name>H3A682_LATCH</name>
<feature type="domain" description="HTH CENPB-type" evidence="2">
    <location>
        <begin position="47"/>
        <end position="123"/>
    </location>
</feature>
<reference evidence="4" key="1">
    <citation type="submission" date="2011-08" db="EMBL/GenBank/DDBJ databases">
        <title>The draft genome of Latimeria chalumnae.</title>
        <authorList>
            <person name="Di Palma F."/>
            <person name="Alfoldi J."/>
            <person name="Johnson J."/>
            <person name="Berlin A."/>
            <person name="Gnerre S."/>
            <person name="Jaffe D."/>
            <person name="MacCallum I."/>
            <person name="Young S."/>
            <person name="Walker B.J."/>
            <person name="Lander E."/>
            <person name="Lindblad-Toh K."/>
        </authorList>
    </citation>
    <scope>NUCLEOTIDE SEQUENCE [LARGE SCALE GENOMIC DNA]</scope>
    <source>
        <strain evidence="4">Wild caught</strain>
    </source>
</reference>
<dbReference type="GO" id="GO:0005634">
    <property type="term" value="C:nucleus"/>
    <property type="evidence" value="ECO:0007669"/>
    <property type="project" value="TreeGrafter"/>
</dbReference>
<dbReference type="PROSITE" id="PS51253">
    <property type="entry name" value="HTH_CENPB"/>
    <property type="match status" value="1"/>
</dbReference>
<proteinExistence type="predicted"/>
<sequence length="346" mass="39797">RSSHDAGFKLQVVEYAEQSNNSATGCEFGITEKMVRDWRKMEETLKEMLKIKHAHCGALEVDLHEWVLQSWQNGYIATKNTIRLRALKMTKEEKYKADAGSTFVASAGWCTCFMERHGLTMQQQTKVVQKLPKDLEMKVVFAINLQKEHDYHLSHIGNMDETPVIFDLPSNQTAQRLLVKTTRHRKTYLTVMLTYLADDSKLKPLIIFKCKTLPKNGVLVKVHLKGWMDEEGTLMWLKKVWNTRPGGLCKCSVLVRDMFRAHVTDIMKNATKYRLRKMWTEWMCSGSAALTEGGNLKKPNISLICKWVKGVWESIPDEMICYSFLKCSISNAMDRSQDAAIYEEDG</sequence>
<dbReference type="HOGENOM" id="CLU_033137_3_0_1"/>
<evidence type="ECO:0000256" key="1">
    <source>
        <dbReference type="ARBA" id="ARBA00023125"/>
    </source>
</evidence>
<dbReference type="Pfam" id="PF09607">
    <property type="entry name" value="BrkDBD"/>
    <property type="match status" value="1"/>
</dbReference>